<dbReference type="Proteomes" id="UP001208692">
    <property type="component" value="Unassembled WGS sequence"/>
</dbReference>
<protein>
    <submittedName>
        <fullName evidence="8">Lipid A biosynthesis protein</fullName>
    </submittedName>
</protein>
<dbReference type="CDD" id="cd07984">
    <property type="entry name" value="LPLAT_LABLAT-like"/>
    <property type="match status" value="1"/>
</dbReference>
<evidence type="ECO:0000256" key="1">
    <source>
        <dbReference type="ARBA" id="ARBA00004533"/>
    </source>
</evidence>
<dbReference type="GO" id="GO:0005886">
    <property type="term" value="C:plasma membrane"/>
    <property type="evidence" value="ECO:0007669"/>
    <property type="project" value="UniProtKB-SubCell"/>
</dbReference>
<evidence type="ECO:0000256" key="4">
    <source>
        <dbReference type="ARBA" id="ARBA00022679"/>
    </source>
</evidence>
<keyword evidence="7" id="KW-0812">Transmembrane</keyword>
<evidence type="ECO:0000313" key="9">
    <source>
        <dbReference type="EMBL" id="GJM52576.1"/>
    </source>
</evidence>
<dbReference type="AlphaFoldDB" id="A0AAV5AU84"/>
<evidence type="ECO:0000313" key="10">
    <source>
        <dbReference type="Proteomes" id="UP001207736"/>
    </source>
</evidence>
<dbReference type="InterPro" id="IPR004960">
    <property type="entry name" value="LipA_acyltrans"/>
</dbReference>
<name>A0AAV5AU84_9FLAO</name>
<sequence length="295" mass="35070">MQLLVYCIAYPFLWIIARLPNSVFYALSDIICFVIYNLLGYRKKLVRNNLQLSFPEKSLTEIQTIERKFYHHFCDIFMEMVKTLGLSRKEMQKRMIFPNINVLQPFIEQKQSFIIMCGHYNSYEWLLSLAMYLNCPSYAAYTPISNQYFDQLIKKARMRFNAFLVSRYEITKIINKHRVNGQMCVYGLASDQSPSGSANNYWHTFMGVHVPVFTGAERIGKQFNIPIVFCDIQKKKRGYYEAYFEILTHNPVEIPNYQIIDLFTERLEKQIRKQPEFYLWSHNRFKYAKTSTTAN</sequence>
<comment type="caution">
    <text evidence="8">The sequence shown here is derived from an EMBL/GenBank/DDBJ whole genome shotgun (WGS) entry which is preliminary data.</text>
</comment>
<comment type="subcellular location">
    <subcellularLocation>
        <location evidence="1">Cell inner membrane</location>
    </subcellularLocation>
</comment>
<evidence type="ECO:0000256" key="7">
    <source>
        <dbReference type="SAM" id="Phobius"/>
    </source>
</evidence>
<evidence type="ECO:0000256" key="6">
    <source>
        <dbReference type="ARBA" id="ARBA00023315"/>
    </source>
</evidence>
<proteinExistence type="predicted"/>
<dbReference type="Proteomes" id="UP001207736">
    <property type="component" value="Unassembled WGS sequence"/>
</dbReference>
<dbReference type="PANTHER" id="PTHR30606">
    <property type="entry name" value="LIPID A BIOSYNTHESIS LAUROYL ACYLTRANSFERASE"/>
    <property type="match status" value="1"/>
</dbReference>
<dbReference type="EMBL" id="BQKB01000013">
    <property type="protein sequence ID" value="GJM52576.1"/>
    <property type="molecule type" value="Genomic_DNA"/>
</dbReference>
<evidence type="ECO:0000256" key="2">
    <source>
        <dbReference type="ARBA" id="ARBA00022475"/>
    </source>
</evidence>
<keyword evidence="2" id="KW-1003">Cell membrane</keyword>
<evidence type="ECO:0000256" key="3">
    <source>
        <dbReference type="ARBA" id="ARBA00022519"/>
    </source>
</evidence>
<dbReference type="PANTHER" id="PTHR30606:SF10">
    <property type="entry name" value="PHOSPHATIDYLINOSITOL MANNOSIDE ACYLTRANSFERASE"/>
    <property type="match status" value="1"/>
</dbReference>
<accession>A0AAV5AU84</accession>
<feature type="transmembrane region" description="Helical" evidence="7">
    <location>
        <begin position="22"/>
        <end position="39"/>
    </location>
</feature>
<evidence type="ECO:0000256" key="5">
    <source>
        <dbReference type="ARBA" id="ARBA00023136"/>
    </source>
</evidence>
<reference evidence="8 11" key="1">
    <citation type="submission" date="2021-11" db="EMBL/GenBank/DDBJ databases">
        <title>Draft genome sequence of Capnocytophaga sp. strain KC07075 isolated from cat oral cavity.</title>
        <authorList>
            <person name="Suzuki M."/>
            <person name="Imaoka K."/>
            <person name="Kimura M."/>
            <person name="Morikawa S."/>
            <person name="Maeda K."/>
        </authorList>
    </citation>
    <scope>NUCLEOTIDE SEQUENCE</scope>
    <source>
        <strain evidence="8">KC07075</strain>
        <strain evidence="9 11">KC07079</strain>
    </source>
</reference>
<dbReference type="RefSeq" id="WP_264846020.1">
    <property type="nucleotide sequence ID" value="NZ_BPMA01000016.1"/>
</dbReference>
<organism evidence="8 10">
    <name type="scientific">Capnocytophaga catalasegens</name>
    <dbReference type="NCBI Taxonomy" id="1004260"/>
    <lineage>
        <taxon>Bacteria</taxon>
        <taxon>Pseudomonadati</taxon>
        <taxon>Bacteroidota</taxon>
        <taxon>Flavobacteriia</taxon>
        <taxon>Flavobacteriales</taxon>
        <taxon>Flavobacteriaceae</taxon>
        <taxon>Capnocytophaga</taxon>
    </lineage>
</organism>
<keyword evidence="3" id="KW-0997">Cell inner membrane</keyword>
<evidence type="ECO:0000313" key="11">
    <source>
        <dbReference type="Proteomes" id="UP001208692"/>
    </source>
</evidence>
<gene>
    <name evidence="8" type="ORF">RCZ15_04010</name>
    <name evidence="9" type="ORF">RCZ16_08930</name>
</gene>
<keyword evidence="5 7" id="KW-0472">Membrane</keyword>
<dbReference type="EMBL" id="BQKA01000006">
    <property type="protein sequence ID" value="GJM49426.1"/>
    <property type="molecule type" value="Genomic_DNA"/>
</dbReference>
<evidence type="ECO:0000313" key="8">
    <source>
        <dbReference type="EMBL" id="GJM49426.1"/>
    </source>
</evidence>
<dbReference type="GO" id="GO:0009247">
    <property type="term" value="P:glycolipid biosynthetic process"/>
    <property type="evidence" value="ECO:0007669"/>
    <property type="project" value="UniProtKB-ARBA"/>
</dbReference>
<keyword evidence="4" id="KW-0808">Transferase</keyword>
<dbReference type="Pfam" id="PF03279">
    <property type="entry name" value="Lip_A_acyltrans"/>
    <property type="match status" value="1"/>
</dbReference>
<keyword evidence="7" id="KW-1133">Transmembrane helix</keyword>
<keyword evidence="11" id="KW-1185">Reference proteome</keyword>
<dbReference type="GO" id="GO:0016746">
    <property type="term" value="F:acyltransferase activity"/>
    <property type="evidence" value="ECO:0007669"/>
    <property type="project" value="UniProtKB-KW"/>
</dbReference>
<keyword evidence="6" id="KW-0012">Acyltransferase</keyword>